<comment type="caution">
    <text evidence="1">The sequence shown here is derived from an EMBL/GenBank/DDBJ whole genome shotgun (WGS) entry which is preliminary data.</text>
</comment>
<evidence type="ECO:0000313" key="1">
    <source>
        <dbReference type="EMBL" id="KAH3682742.1"/>
    </source>
</evidence>
<keyword evidence="3" id="KW-1185">Reference proteome</keyword>
<organism evidence="1 3">
    <name type="scientific">Wickerhamomyces pijperi</name>
    <name type="common">Yeast</name>
    <name type="synonym">Pichia pijperi</name>
    <dbReference type="NCBI Taxonomy" id="599730"/>
    <lineage>
        <taxon>Eukaryota</taxon>
        <taxon>Fungi</taxon>
        <taxon>Dikarya</taxon>
        <taxon>Ascomycota</taxon>
        <taxon>Saccharomycotina</taxon>
        <taxon>Saccharomycetes</taxon>
        <taxon>Phaffomycetales</taxon>
        <taxon>Wickerhamomycetaceae</taxon>
        <taxon>Wickerhamomyces</taxon>
    </lineage>
</organism>
<dbReference type="Proteomes" id="UP000774326">
    <property type="component" value="Unassembled WGS sequence"/>
</dbReference>
<evidence type="ECO:0000313" key="3">
    <source>
        <dbReference type="Proteomes" id="UP000774326"/>
    </source>
</evidence>
<accession>A0A9P8Q247</accession>
<proteinExistence type="predicted"/>
<gene>
    <name evidence="1" type="ORF">WICPIJ_006277</name>
    <name evidence="2" type="ORF">WICPIJ_006278</name>
</gene>
<dbReference type="EMBL" id="JAEUBG010003417">
    <property type="protein sequence ID" value="KAH3682743.1"/>
    <property type="molecule type" value="Genomic_DNA"/>
</dbReference>
<dbReference type="EMBL" id="JAEUBG010003417">
    <property type="protein sequence ID" value="KAH3682742.1"/>
    <property type="molecule type" value="Genomic_DNA"/>
</dbReference>
<sequence>MFSSSILRAALSVSSQAAKQSAPKAIRVTVNSNTLLQYGKLYLSRVPTVIQWGLGLSTVLFWPQYASVLVKARGVNRV</sequence>
<protein>
    <submittedName>
        <fullName evidence="1">Uncharacterized protein</fullName>
    </submittedName>
</protein>
<dbReference type="AlphaFoldDB" id="A0A9P8Q247"/>
<name>A0A9P8Q247_WICPI</name>
<reference evidence="1" key="1">
    <citation type="journal article" date="2021" name="Open Biol.">
        <title>Shared evolutionary footprints suggest mitochondrial oxidative damage underlies multiple complex I losses in fungi.</title>
        <authorList>
            <person name="Schikora-Tamarit M.A."/>
            <person name="Marcet-Houben M."/>
            <person name="Nosek J."/>
            <person name="Gabaldon T."/>
        </authorList>
    </citation>
    <scope>NUCLEOTIDE SEQUENCE</scope>
    <source>
        <strain evidence="1">CBS2887</strain>
    </source>
</reference>
<evidence type="ECO:0000313" key="2">
    <source>
        <dbReference type="EMBL" id="KAH3682743.1"/>
    </source>
</evidence>
<reference evidence="1" key="2">
    <citation type="submission" date="2021-01" db="EMBL/GenBank/DDBJ databases">
        <authorList>
            <person name="Schikora-Tamarit M.A."/>
        </authorList>
    </citation>
    <scope>NUCLEOTIDE SEQUENCE</scope>
    <source>
        <strain evidence="1">CBS2887</strain>
    </source>
</reference>